<evidence type="ECO:0000313" key="10">
    <source>
        <dbReference type="EMBL" id="CAN67323.1"/>
    </source>
</evidence>
<comment type="subcellular location">
    <subcellularLocation>
        <location evidence="2">Endoplasmic reticulum</location>
    </subcellularLocation>
    <subcellularLocation>
        <location evidence="1">Nucleus</location>
    </subcellularLocation>
</comment>
<dbReference type="GO" id="GO:0005049">
    <property type="term" value="F:nuclear export signal receptor activity"/>
    <property type="evidence" value="ECO:0007669"/>
    <property type="project" value="InterPro"/>
</dbReference>
<dbReference type="GO" id="GO:0005783">
    <property type="term" value="C:endoplasmic reticulum"/>
    <property type="evidence" value="ECO:0007669"/>
    <property type="project" value="UniProtKB-SubCell"/>
</dbReference>
<protein>
    <submittedName>
        <fullName evidence="10">Uncharacterized protein</fullName>
    </submittedName>
</protein>
<reference evidence="10" key="1">
    <citation type="journal article" date="2007" name="PLoS ONE">
        <title>The first genome sequence of an elite grapevine cultivar (Pinot noir Vitis vinifera L.): coping with a highly heterozygous genome.</title>
        <authorList>
            <person name="Velasco R."/>
            <person name="Zharkikh A."/>
            <person name="Troggio M."/>
            <person name="Cartwright D.A."/>
            <person name="Cestaro A."/>
            <person name="Pruss D."/>
            <person name="Pindo M."/>
            <person name="FitzGerald L.M."/>
            <person name="Vezzulli S."/>
            <person name="Reid J."/>
            <person name="Malacarne G."/>
            <person name="Iliev D."/>
            <person name="Coppola G."/>
            <person name="Wardell B."/>
            <person name="Micheletti D."/>
            <person name="Macalma T."/>
            <person name="Facci M."/>
            <person name="Mitchell J.T."/>
            <person name="Perazzolli M."/>
            <person name="Eldredge G."/>
            <person name="Gatto P."/>
            <person name="Oyzerski R."/>
            <person name="Moretto M."/>
            <person name="Gutin N."/>
            <person name="Stefanini M."/>
            <person name="Chen Y."/>
            <person name="Segala C."/>
            <person name="Davenport C."/>
            <person name="Dematte L."/>
            <person name="Mraz A."/>
            <person name="Battilana J."/>
            <person name="Stormo K."/>
            <person name="Costa F."/>
            <person name="Tao Q."/>
            <person name="Si-Ammour A."/>
            <person name="Harkins T."/>
            <person name="Lackey A."/>
            <person name="Perbost C."/>
            <person name="Taillon B."/>
            <person name="Stella A."/>
            <person name="Solovyev V."/>
            <person name="Fawcett J.A."/>
            <person name="Sterck L."/>
            <person name="Vandepoele K."/>
            <person name="Grando S.M."/>
            <person name="Toppo S."/>
            <person name="Moser C."/>
            <person name="Lanchbury J."/>
            <person name="Bogden R."/>
            <person name="Skolnick M."/>
            <person name="Sgaramella V."/>
            <person name="Bhatnagar S.K."/>
            <person name="Fontana P."/>
            <person name="Gutin A."/>
            <person name="Van de Peer Y."/>
            <person name="Salamini F."/>
            <person name="Viola R."/>
        </authorList>
    </citation>
    <scope>NUCLEOTIDE SEQUENCE</scope>
</reference>
<dbReference type="GO" id="GO:0005634">
    <property type="term" value="C:nucleus"/>
    <property type="evidence" value="ECO:0007669"/>
    <property type="project" value="UniProtKB-SubCell"/>
</dbReference>
<evidence type="ECO:0000256" key="7">
    <source>
        <dbReference type="ARBA" id="ARBA00023242"/>
    </source>
</evidence>
<dbReference type="Pfam" id="PF08314">
    <property type="entry name" value="Sec39"/>
    <property type="match status" value="1"/>
</dbReference>
<dbReference type="InterPro" id="IPR016024">
    <property type="entry name" value="ARM-type_fold"/>
</dbReference>
<keyword evidence="4" id="KW-0813">Transport</keyword>
<dbReference type="GO" id="GO:0006890">
    <property type="term" value="P:retrograde vesicle-mediated transport, Golgi to endoplasmic reticulum"/>
    <property type="evidence" value="ECO:0007669"/>
    <property type="project" value="InterPro"/>
</dbReference>
<proteinExistence type="inferred from homology"/>
<dbReference type="PANTHER" id="PTHR15922">
    <property type="entry name" value="NEUROBLASTOMA-AMPLIFIED SEQUENCE"/>
    <property type="match status" value="1"/>
</dbReference>
<dbReference type="GO" id="GO:0015031">
    <property type="term" value="P:protein transport"/>
    <property type="evidence" value="ECO:0007669"/>
    <property type="project" value="UniProtKB-KW"/>
</dbReference>
<keyword evidence="5" id="KW-0256">Endoplasmic reticulum</keyword>
<accession>A5AZ65</accession>
<feature type="domain" description="Exportin-1 C-terminal" evidence="9">
    <location>
        <begin position="414"/>
        <end position="493"/>
    </location>
</feature>
<dbReference type="InterPro" id="IPR013244">
    <property type="entry name" value="Sec39_domain"/>
</dbReference>
<dbReference type="EMBL" id="AM440970">
    <property type="protein sequence ID" value="CAN67323.1"/>
    <property type="molecule type" value="Genomic_DNA"/>
</dbReference>
<dbReference type="Gene3D" id="1.25.10.10">
    <property type="entry name" value="Leucine-rich Repeat Variant"/>
    <property type="match status" value="1"/>
</dbReference>
<dbReference type="PANTHER" id="PTHR15922:SF2">
    <property type="entry name" value="NBAS SUBUNIT OF NRZ TETHERING COMPLEX"/>
    <property type="match status" value="1"/>
</dbReference>
<sequence>MTKNGHLKISITEFIPFLKGSVSKTIKSTRVRGRIGAARIGGLGRKGERCEQATKDFRGFLKRRHKGSGNGAIAIKAVEDWTAWMLATGCFSSIREQGMACQAITVSAYVEAKECLKLFPDGRNVKVEADVIDAFTVKLPELGVTLLPMQFRQIKDPMEIIKKTITSRTGAYLQVDELIEIAKLLGLNSQDDVSAVEEVIAREAVVAGDLQLTFDLWLSLAKKGHGPIWDLCAAIARGPALENMDINPRKQLLGFALSHCDEESTGELLHAWKDLDTQGQCETLMMSTGTNPLNFSIQGSSVISLPVHSIQDIVNLRDCSILVEGVDNVDQENHFNDYISVRTEAILSILSWLARNGFAPRDDLIAPLAKSIIEPPVTRDEDLMGCSFSLNLADAFNGFEIIEEQLKTRLDYQEISSIAEGGPFASKTSYVKLLPSVKGETLKLTEIFLDKAEDQSQIGKQLVSPMMDPVLGDYTRNVPDARESEVLSLFAIICLCY</sequence>
<evidence type="ECO:0000256" key="3">
    <source>
        <dbReference type="ARBA" id="ARBA00009466"/>
    </source>
</evidence>
<dbReference type="AlphaFoldDB" id="A5AZ65"/>
<name>A5AZ65_VITVI</name>
<organism evidence="10">
    <name type="scientific">Vitis vinifera</name>
    <name type="common">Grape</name>
    <dbReference type="NCBI Taxonomy" id="29760"/>
    <lineage>
        <taxon>Eukaryota</taxon>
        <taxon>Viridiplantae</taxon>
        <taxon>Streptophyta</taxon>
        <taxon>Embryophyta</taxon>
        <taxon>Tracheophyta</taxon>
        <taxon>Spermatophyta</taxon>
        <taxon>Magnoliopsida</taxon>
        <taxon>eudicotyledons</taxon>
        <taxon>Gunneridae</taxon>
        <taxon>Pentapetalae</taxon>
        <taxon>rosids</taxon>
        <taxon>Vitales</taxon>
        <taxon>Vitaceae</taxon>
        <taxon>Viteae</taxon>
        <taxon>Vitis</taxon>
    </lineage>
</organism>
<evidence type="ECO:0000256" key="1">
    <source>
        <dbReference type="ARBA" id="ARBA00004123"/>
    </source>
</evidence>
<dbReference type="Pfam" id="PF08767">
    <property type="entry name" value="CRM1_C"/>
    <property type="match status" value="1"/>
</dbReference>
<evidence type="ECO:0000256" key="6">
    <source>
        <dbReference type="ARBA" id="ARBA00022927"/>
    </source>
</evidence>
<dbReference type="InterPro" id="IPR011989">
    <property type="entry name" value="ARM-like"/>
</dbReference>
<evidence type="ECO:0000256" key="5">
    <source>
        <dbReference type="ARBA" id="ARBA00022824"/>
    </source>
</evidence>
<gene>
    <name evidence="10" type="ORF">VITISV_004159</name>
</gene>
<comment type="similarity">
    <text evidence="3">Belongs to the exportin family.</text>
</comment>
<evidence type="ECO:0000259" key="9">
    <source>
        <dbReference type="Pfam" id="PF08767"/>
    </source>
</evidence>
<dbReference type="ExpressionAtlas" id="A5AZ65">
    <property type="expression patterns" value="baseline and differential"/>
</dbReference>
<evidence type="ECO:0000259" key="8">
    <source>
        <dbReference type="Pfam" id="PF08314"/>
    </source>
</evidence>
<evidence type="ECO:0000256" key="2">
    <source>
        <dbReference type="ARBA" id="ARBA00004240"/>
    </source>
</evidence>
<keyword evidence="7" id="KW-0539">Nucleus</keyword>
<dbReference type="InterPro" id="IPR014877">
    <property type="entry name" value="XPO1_C_dom"/>
</dbReference>
<dbReference type="SUPFAM" id="SSF48371">
    <property type="entry name" value="ARM repeat"/>
    <property type="match status" value="1"/>
</dbReference>
<keyword evidence="6" id="KW-0653">Protein transport</keyword>
<feature type="domain" description="Sec39" evidence="8">
    <location>
        <begin position="143"/>
        <end position="188"/>
    </location>
</feature>
<evidence type="ECO:0000256" key="4">
    <source>
        <dbReference type="ARBA" id="ARBA00022448"/>
    </source>
</evidence>